<protein>
    <submittedName>
        <fullName evidence="1">Uncharacterized protein</fullName>
    </submittedName>
</protein>
<reference evidence="2" key="1">
    <citation type="journal article" date="2011" name="PLoS Genet.">
        <title>Genomic analysis of the necrotrophic fungal pathogens Sclerotinia sclerotiorum and Botrytis cinerea.</title>
        <authorList>
            <person name="Amselem J."/>
            <person name="Cuomo C.A."/>
            <person name="van Kan J.A."/>
            <person name="Viaud M."/>
            <person name="Benito E.P."/>
            <person name="Couloux A."/>
            <person name="Coutinho P.M."/>
            <person name="de Vries R.P."/>
            <person name="Dyer P.S."/>
            <person name="Fillinger S."/>
            <person name="Fournier E."/>
            <person name="Gout L."/>
            <person name="Hahn M."/>
            <person name="Kohn L."/>
            <person name="Lapalu N."/>
            <person name="Plummer K.M."/>
            <person name="Pradier J.M."/>
            <person name="Quevillon E."/>
            <person name="Sharon A."/>
            <person name="Simon A."/>
            <person name="ten Have A."/>
            <person name="Tudzynski B."/>
            <person name="Tudzynski P."/>
            <person name="Wincker P."/>
            <person name="Andrew M."/>
            <person name="Anthouard V."/>
            <person name="Beever R.E."/>
            <person name="Beffa R."/>
            <person name="Benoit I."/>
            <person name="Bouzid O."/>
            <person name="Brault B."/>
            <person name="Chen Z."/>
            <person name="Choquer M."/>
            <person name="Collemare J."/>
            <person name="Cotton P."/>
            <person name="Danchin E.G."/>
            <person name="Da Silva C."/>
            <person name="Gautier A."/>
            <person name="Giraud C."/>
            <person name="Giraud T."/>
            <person name="Gonzalez C."/>
            <person name="Grossetete S."/>
            <person name="Guldener U."/>
            <person name="Henrissat B."/>
            <person name="Howlett B.J."/>
            <person name="Kodira C."/>
            <person name="Kretschmer M."/>
            <person name="Lappartient A."/>
            <person name="Leroch M."/>
            <person name="Levis C."/>
            <person name="Mauceli E."/>
            <person name="Neuveglise C."/>
            <person name="Oeser B."/>
            <person name="Pearson M."/>
            <person name="Poulain J."/>
            <person name="Poussereau N."/>
            <person name="Quesneville H."/>
            <person name="Rascle C."/>
            <person name="Schumacher J."/>
            <person name="Segurens B."/>
            <person name="Sexton A."/>
            <person name="Silva E."/>
            <person name="Sirven C."/>
            <person name="Soanes D.M."/>
            <person name="Talbot N.J."/>
            <person name="Templeton M."/>
            <person name="Yandava C."/>
            <person name="Yarden O."/>
            <person name="Zeng Q."/>
            <person name="Rollins J.A."/>
            <person name="Lebrun M.H."/>
            <person name="Dickman M."/>
        </authorList>
    </citation>
    <scope>NUCLEOTIDE SEQUENCE [LARGE SCALE GENOMIC DNA]</scope>
    <source>
        <strain evidence="2">T4</strain>
    </source>
</reference>
<dbReference type="AlphaFoldDB" id="G2XZU7"/>
<sequence>MRSLSSSPFLARTILNAGLKHLSVEEVKDTIRLWFVLPGENFTSPRA</sequence>
<dbReference type="Proteomes" id="UP000008177">
    <property type="component" value="Unplaced contigs"/>
</dbReference>
<proteinExistence type="predicted"/>
<name>G2XZU7_BOTF4</name>
<accession>G2XZU7</accession>
<organism evidence="1 2">
    <name type="scientific">Botryotinia fuckeliana (strain T4)</name>
    <name type="common">Noble rot fungus</name>
    <name type="synonym">Botrytis cinerea</name>
    <dbReference type="NCBI Taxonomy" id="999810"/>
    <lineage>
        <taxon>Eukaryota</taxon>
        <taxon>Fungi</taxon>
        <taxon>Dikarya</taxon>
        <taxon>Ascomycota</taxon>
        <taxon>Pezizomycotina</taxon>
        <taxon>Leotiomycetes</taxon>
        <taxon>Helotiales</taxon>
        <taxon>Sclerotiniaceae</taxon>
        <taxon>Botrytis</taxon>
    </lineage>
</organism>
<evidence type="ECO:0000313" key="1">
    <source>
        <dbReference type="EMBL" id="CCD45984.1"/>
    </source>
</evidence>
<dbReference type="HOGENOM" id="CLU_3175296_0_0_1"/>
<evidence type="ECO:0000313" key="2">
    <source>
        <dbReference type="Proteomes" id="UP000008177"/>
    </source>
</evidence>
<dbReference type="EMBL" id="FQ790278">
    <property type="protein sequence ID" value="CCD45984.1"/>
    <property type="molecule type" value="Genomic_DNA"/>
</dbReference>
<dbReference type="InParanoid" id="G2XZU7"/>
<gene>
    <name evidence="1" type="ORF">BofuT4_uP050020.1</name>
</gene>